<dbReference type="AlphaFoldDB" id="A0AAJ5VW14"/>
<dbReference type="FunFam" id="1.10.287.950:FF:000001">
    <property type="entry name" value="Methyl-accepting chemotaxis sensory transducer"/>
    <property type="match status" value="1"/>
</dbReference>
<reference evidence="8" key="1">
    <citation type="submission" date="2023-03" db="EMBL/GenBank/DDBJ databases">
        <title>Andean soil-derived lignocellulolytic bacterial consortium as a source of novel taxa and putative plastic-active enzymes.</title>
        <authorList>
            <person name="Diaz-Garcia L."/>
            <person name="Chuvochina M."/>
            <person name="Feuerriegel G."/>
            <person name="Bunk B."/>
            <person name="Sproer C."/>
            <person name="Streit W.R."/>
            <person name="Rodriguez L.M."/>
            <person name="Overmann J."/>
            <person name="Jimenez D.J."/>
        </authorList>
    </citation>
    <scope>NUCLEOTIDE SEQUENCE</scope>
    <source>
        <strain evidence="8">MAG 4196</strain>
    </source>
</reference>
<keyword evidence="2" id="KW-0145">Chemotaxis</keyword>
<protein>
    <submittedName>
        <fullName evidence="8">Methyl-accepting chemotaxis protein</fullName>
    </submittedName>
</protein>
<dbReference type="EMBL" id="CP119312">
    <property type="protein sequence ID" value="WEK05834.1"/>
    <property type="molecule type" value="Genomic_DNA"/>
</dbReference>
<dbReference type="GO" id="GO:0016020">
    <property type="term" value="C:membrane"/>
    <property type="evidence" value="ECO:0007669"/>
    <property type="project" value="UniProtKB-SubCell"/>
</dbReference>
<dbReference type="GO" id="GO:0004888">
    <property type="term" value="F:transmembrane signaling receptor activity"/>
    <property type="evidence" value="ECO:0007669"/>
    <property type="project" value="InterPro"/>
</dbReference>
<organism evidence="8 9">
    <name type="scientific">Candidatus Devosia phytovorans</name>
    <dbReference type="NCBI Taxonomy" id="3121372"/>
    <lineage>
        <taxon>Bacteria</taxon>
        <taxon>Pseudomonadati</taxon>
        <taxon>Pseudomonadota</taxon>
        <taxon>Alphaproteobacteria</taxon>
        <taxon>Hyphomicrobiales</taxon>
        <taxon>Devosiaceae</taxon>
        <taxon>Devosia</taxon>
    </lineage>
</organism>
<evidence type="ECO:0000313" key="9">
    <source>
        <dbReference type="Proteomes" id="UP001217476"/>
    </source>
</evidence>
<evidence type="ECO:0000259" key="6">
    <source>
        <dbReference type="PROSITE" id="PS50111"/>
    </source>
</evidence>
<dbReference type="GO" id="GO:0006935">
    <property type="term" value="P:chemotaxis"/>
    <property type="evidence" value="ECO:0007669"/>
    <property type="project" value="UniProtKB-KW"/>
</dbReference>
<feature type="domain" description="HAMP" evidence="7">
    <location>
        <begin position="176"/>
        <end position="224"/>
    </location>
</feature>
<evidence type="ECO:0000256" key="4">
    <source>
        <dbReference type="PROSITE-ProRule" id="PRU00284"/>
    </source>
</evidence>
<sequence>MIAIQEKFKSWQGQDRALGDQVHARLDKHLEAILLKAYQGIDPTLTVVPASVLDTERRKFACVTRGEFSETFFDEQQKIIANISGQTDFVDYLMAGYVPYATGLITTLMKESKWPDRQRDALMASLIRSIFSETTVVVHFYFSELTKIAEAERGAAEAERLSAEAERARGAAEDKKSIEVLSAALAALAAGDMTTRIGDEMPEKADALRHNFNDAAEGLERLISRVTESADTIRTGTSEISSASTDLSQRTEQQAASIEEISATLTQLTQTVSSTAVAAREMRDSVAATREDASQSGQVMGQAEQAMAAIETSSRQIERIIGVIEEIAFQTNLLALNASVEAARAGEAGKGFAVVATEVRSLAKRSAEASKEIQTLITSSGQQVAMGVKLVAETVTAQERMETQIVAIDDIVGQIARSAQEQAQGLSQINMAVSQMDEFTQQNAAMVEQATAASMSLEDQTDSLAQFVRKFRVASDAHAAERARAKSSTSRAPVVQMRVTSNMGAAASKAKADPISADWNEF</sequence>
<evidence type="ECO:0000259" key="7">
    <source>
        <dbReference type="PROSITE" id="PS50885"/>
    </source>
</evidence>
<dbReference type="PROSITE" id="PS50885">
    <property type="entry name" value="HAMP"/>
    <property type="match status" value="1"/>
</dbReference>
<dbReference type="InterPro" id="IPR051310">
    <property type="entry name" value="MCP_chemotaxis"/>
</dbReference>
<dbReference type="InterPro" id="IPR003660">
    <property type="entry name" value="HAMP_dom"/>
</dbReference>
<evidence type="ECO:0000313" key="8">
    <source>
        <dbReference type="EMBL" id="WEK05834.1"/>
    </source>
</evidence>
<dbReference type="Proteomes" id="UP001217476">
    <property type="component" value="Chromosome"/>
</dbReference>
<dbReference type="InterPro" id="IPR004090">
    <property type="entry name" value="Chemotax_Me-accpt_rcpt"/>
</dbReference>
<feature type="domain" description="Methyl-accepting transducer" evidence="6">
    <location>
        <begin position="229"/>
        <end position="458"/>
    </location>
</feature>
<dbReference type="Pfam" id="PF00015">
    <property type="entry name" value="MCPsignal"/>
    <property type="match status" value="1"/>
</dbReference>
<dbReference type="InterPro" id="IPR004089">
    <property type="entry name" value="MCPsignal_dom"/>
</dbReference>
<comment type="subcellular location">
    <subcellularLocation>
        <location evidence="1">Membrane</location>
    </subcellularLocation>
</comment>
<evidence type="ECO:0000256" key="3">
    <source>
        <dbReference type="ARBA" id="ARBA00029447"/>
    </source>
</evidence>
<dbReference type="SUPFAM" id="SSF58104">
    <property type="entry name" value="Methyl-accepting chemotaxis protein (MCP) signaling domain"/>
    <property type="match status" value="1"/>
</dbReference>
<comment type="similarity">
    <text evidence="3">Belongs to the methyl-accepting chemotaxis (MCP) protein family.</text>
</comment>
<dbReference type="CDD" id="cd11386">
    <property type="entry name" value="MCP_signal"/>
    <property type="match status" value="1"/>
</dbReference>
<keyword evidence="5" id="KW-0175">Coiled coil</keyword>
<gene>
    <name evidence="8" type="ORF">P0Y65_06155</name>
</gene>
<dbReference type="SMART" id="SM00283">
    <property type="entry name" value="MA"/>
    <property type="match status" value="1"/>
</dbReference>
<evidence type="ECO:0000256" key="1">
    <source>
        <dbReference type="ARBA" id="ARBA00004370"/>
    </source>
</evidence>
<proteinExistence type="inferred from homology"/>
<dbReference type="PROSITE" id="PS50111">
    <property type="entry name" value="CHEMOTAXIS_TRANSDUC_2"/>
    <property type="match status" value="1"/>
</dbReference>
<dbReference type="PRINTS" id="PR00260">
    <property type="entry name" value="CHEMTRNSDUCR"/>
</dbReference>
<accession>A0AAJ5VW14</accession>
<dbReference type="Gene3D" id="1.10.287.950">
    <property type="entry name" value="Methyl-accepting chemotaxis protein"/>
    <property type="match status" value="1"/>
</dbReference>
<dbReference type="GO" id="GO:0007165">
    <property type="term" value="P:signal transduction"/>
    <property type="evidence" value="ECO:0007669"/>
    <property type="project" value="UniProtKB-KW"/>
</dbReference>
<dbReference type="PANTHER" id="PTHR43531:SF11">
    <property type="entry name" value="METHYL-ACCEPTING CHEMOTAXIS PROTEIN 3"/>
    <property type="match status" value="1"/>
</dbReference>
<dbReference type="PANTHER" id="PTHR43531">
    <property type="entry name" value="PROTEIN ICFG"/>
    <property type="match status" value="1"/>
</dbReference>
<evidence type="ECO:0000256" key="2">
    <source>
        <dbReference type="ARBA" id="ARBA00022500"/>
    </source>
</evidence>
<name>A0AAJ5VW14_9HYPH</name>
<evidence type="ECO:0000256" key="5">
    <source>
        <dbReference type="SAM" id="Coils"/>
    </source>
</evidence>
<feature type="coiled-coil region" evidence="5">
    <location>
        <begin position="148"/>
        <end position="175"/>
    </location>
</feature>
<keyword evidence="4" id="KW-0807">Transducer</keyword>